<accession>A0A553NB25</accession>
<name>A0A553NB25_TIGCA</name>
<sequence length="114" mass="12869">MTMDMNERDENESNEAQDFILSRIEAKEVQDEEDMAMKARILATRKEMDEEMEGFPPLDEPLPPDYETKYPKLVELSSHYIPGFDDPPSSADTLSQGPSSSSRGSSSSNRPPRL</sequence>
<protein>
    <submittedName>
        <fullName evidence="2">Uncharacterized protein</fullName>
    </submittedName>
</protein>
<dbReference type="EMBL" id="VCGU01000458">
    <property type="protein sequence ID" value="TRY62644.1"/>
    <property type="molecule type" value="Genomic_DNA"/>
</dbReference>
<proteinExistence type="predicted"/>
<organism evidence="2 3">
    <name type="scientific">Tigriopus californicus</name>
    <name type="common">Marine copepod</name>
    <dbReference type="NCBI Taxonomy" id="6832"/>
    <lineage>
        <taxon>Eukaryota</taxon>
        <taxon>Metazoa</taxon>
        <taxon>Ecdysozoa</taxon>
        <taxon>Arthropoda</taxon>
        <taxon>Crustacea</taxon>
        <taxon>Multicrustacea</taxon>
        <taxon>Hexanauplia</taxon>
        <taxon>Copepoda</taxon>
        <taxon>Harpacticoida</taxon>
        <taxon>Harpacticidae</taxon>
        <taxon>Tigriopus</taxon>
    </lineage>
</organism>
<comment type="caution">
    <text evidence="2">The sequence shown here is derived from an EMBL/GenBank/DDBJ whole genome shotgun (WGS) entry which is preliminary data.</text>
</comment>
<dbReference type="AlphaFoldDB" id="A0A553NB25"/>
<evidence type="ECO:0000313" key="2">
    <source>
        <dbReference type="EMBL" id="TRY62644.1"/>
    </source>
</evidence>
<feature type="compositionally biased region" description="Low complexity" evidence="1">
    <location>
        <begin position="95"/>
        <end position="114"/>
    </location>
</feature>
<evidence type="ECO:0000256" key="1">
    <source>
        <dbReference type="SAM" id="MobiDB-lite"/>
    </source>
</evidence>
<keyword evidence="3" id="KW-1185">Reference proteome</keyword>
<gene>
    <name evidence="2" type="ORF">TCAL_11966</name>
</gene>
<dbReference type="Proteomes" id="UP000318571">
    <property type="component" value="Chromosome 10"/>
</dbReference>
<feature type="region of interest" description="Disordered" evidence="1">
    <location>
        <begin position="48"/>
        <end position="114"/>
    </location>
</feature>
<evidence type="ECO:0000313" key="3">
    <source>
        <dbReference type="Proteomes" id="UP000318571"/>
    </source>
</evidence>
<reference evidence="2 3" key="1">
    <citation type="journal article" date="2018" name="Nat. Ecol. Evol.">
        <title>Genomic signatures of mitonuclear coevolution across populations of Tigriopus californicus.</title>
        <authorList>
            <person name="Barreto F.S."/>
            <person name="Watson E.T."/>
            <person name="Lima T.G."/>
            <person name="Willett C.S."/>
            <person name="Edmands S."/>
            <person name="Li W."/>
            <person name="Burton R.S."/>
        </authorList>
    </citation>
    <scope>NUCLEOTIDE SEQUENCE [LARGE SCALE GENOMIC DNA]</scope>
    <source>
        <strain evidence="2 3">San Diego</strain>
    </source>
</reference>